<accession>A0A811R6T1</accession>
<dbReference type="EMBL" id="CAJGYO010000013">
    <property type="protein sequence ID" value="CAD6265729.1"/>
    <property type="molecule type" value="Genomic_DNA"/>
</dbReference>
<organism evidence="2 3">
    <name type="scientific">Miscanthus lutarioriparius</name>
    <dbReference type="NCBI Taxonomy" id="422564"/>
    <lineage>
        <taxon>Eukaryota</taxon>
        <taxon>Viridiplantae</taxon>
        <taxon>Streptophyta</taxon>
        <taxon>Embryophyta</taxon>
        <taxon>Tracheophyta</taxon>
        <taxon>Spermatophyta</taxon>
        <taxon>Magnoliopsida</taxon>
        <taxon>Liliopsida</taxon>
        <taxon>Poales</taxon>
        <taxon>Poaceae</taxon>
        <taxon>PACMAD clade</taxon>
        <taxon>Panicoideae</taxon>
        <taxon>Andropogonodae</taxon>
        <taxon>Andropogoneae</taxon>
        <taxon>Saccharinae</taxon>
        <taxon>Miscanthus</taxon>
    </lineage>
</organism>
<sequence length="513" mass="57477">MVRLHLVRELMDIFRSPMLVKCYDDSSPETQIMMHLSVAAAVGSASPKTFSLSGDIQGHPLSILVDSSSSHTFLNSALAQSLSGIKELQSPVQVQVANGAILQCTSFLPGARWFVQGCSFSTDLKLLRLSSYDMILGLDWLARFSLMQVHWAKKWISIPYEAEVYCLLAYSELSQRTSFLSGARRLLSAFCSPLWNHFKATDKSFEEACPVHYYAFQTLKAALCQAPVLALPNFAKPFSIETDASKSGVGAVLMQDGHPLAFFSKALGAKKRGLSTYEKEFMAILFAVQLWRPYLQFQEFVLLTDQKSLTQLTDQRLHTHWQQRVFSKLLGLQYRIVYRSGSDNRAADALSRHPSPPVVCAAVTSLVPSWVSAMIASYREDTFATTLLTKLAVDSEAIPHYSLQSDLLHYNGRVKIGDDPALHQQLIAQFHSSLWGGHSGIPVTYMRLKQCFAQGYENCASRSLCNLRSDVSNPSMIDPNLQAYCSTCRFLIRHGKWISSRDFHCLIHSTVYW</sequence>
<dbReference type="PANTHER" id="PTHR34072:SF55">
    <property type="entry name" value="DNA_RNA POLYMERASES SUPERFAMILY PROTEIN"/>
    <property type="match status" value="1"/>
</dbReference>
<keyword evidence="3" id="KW-1185">Reference proteome</keyword>
<dbReference type="InterPro" id="IPR043502">
    <property type="entry name" value="DNA/RNA_pol_sf"/>
</dbReference>
<dbReference type="AlphaFoldDB" id="A0A811R6T1"/>
<dbReference type="SUPFAM" id="SSF56672">
    <property type="entry name" value="DNA/RNA polymerases"/>
    <property type="match status" value="1"/>
</dbReference>
<dbReference type="CDD" id="cd09274">
    <property type="entry name" value="RNase_HI_RT_Ty3"/>
    <property type="match status" value="1"/>
</dbReference>
<dbReference type="Gene3D" id="2.40.70.10">
    <property type="entry name" value="Acid Proteases"/>
    <property type="match status" value="1"/>
</dbReference>
<dbReference type="Gene3D" id="3.10.20.370">
    <property type="match status" value="1"/>
</dbReference>
<dbReference type="InterPro" id="IPR021109">
    <property type="entry name" value="Peptidase_aspartic_dom_sf"/>
</dbReference>
<proteinExistence type="predicted"/>
<feature type="domain" description="Reverse transcriptase/retrotransposon-derived protein RNase H-like" evidence="1">
    <location>
        <begin position="212"/>
        <end position="301"/>
    </location>
</feature>
<dbReference type="Pfam" id="PF08284">
    <property type="entry name" value="RVP_2"/>
    <property type="match status" value="1"/>
</dbReference>
<comment type="caution">
    <text evidence="2">The sequence shown here is derived from an EMBL/GenBank/DDBJ whole genome shotgun (WGS) entry which is preliminary data.</text>
</comment>
<protein>
    <recommendedName>
        <fullName evidence="1">Reverse transcriptase/retrotransposon-derived protein RNase H-like domain-containing protein</fullName>
    </recommendedName>
</protein>
<dbReference type="Pfam" id="PF17919">
    <property type="entry name" value="RT_RNaseH_2"/>
    <property type="match status" value="1"/>
</dbReference>
<dbReference type="CDD" id="cd00303">
    <property type="entry name" value="retropepsin_like"/>
    <property type="match status" value="1"/>
</dbReference>
<reference evidence="2" key="1">
    <citation type="submission" date="2020-10" db="EMBL/GenBank/DDBJ databases">
        <authorList>
            <person name="Han B."/>
            <person name="Lu T."/>
            <person name="Zhao Q."/>
            <person name="Huang X."/>
            <person name="Zhao Y."/>
        </authorList>
    </citation>
    <scope>NUCLEOTIDE SEQUENCE</scope>
</reference>
<evidence type="ECO:0000313" key="3">
    <source>
        <dbReference type="Proteomes" id="UP000604825"/>
    </source>
</evidence>
<gene>
    <name evidence="2" type="ORF">NCGR_LOCUS49034</name>
</gene>
<dbReference type="OrthoDB" id="694516at2759"/>
<dbReference type="InterPro" id="IPR041577">
    <property type="entry name" value="RT_RNaseH_2"/>
</dbReference>
<dbReference type="SUPFAM" id="SSF50630">
    <property type="entry name" value="Acid proteases"/>
    <property type="match status" value="1"/>
</dbReference>
<name>A0A811R6T1_9POAL</name>
<dbReference type="Proteomes" id="UP000604825">
    <property type="component" value="Unassembled WGS sequence"/>
</dbReference>
<evidence type="ECO:0000259" key="1">
    <source>
        <dbReference type="Pfam" id="PF17919"/>
    </source>
</evidence>
<dbReference type="PANTHER" id="PTHR34072">
    <property type="entry name" value="ENZYMATIC POLYPROTEIN-RELATED"/>
    <property type="match status" value="1"/>
</dbReference>
<evidence type="ECO:0000313" key="2">
    <source>
        <dbReference type="EMBL" id="CAD6265729.1"/>
    </source>
</evidence>